<dbReference type="EC" id="1.21.-.-" evidence="2"/>
<name>A0A644WNA1_9ZZZZ</name>
<feature type="domain" description="Berberine/berberine-like" evidence="1">
    <location>
        <begin position="116"/>
        <end position="160"/>
    </location>
</feature>
<protein>
    <submittedName>
        <fullName evidence="2">Putative FAD-linked oxidoreductase YvdP</fullName>
        <ecNumber evidence="2">1.21.-.-</ecNumber>
    </submittedName>
</protein>
<dbReference type="Gene3D" id="3.30.465.10">
    <property type="match status" value="1"/>
</dbReference>
<sequence length="160" mass="18158">MTFLQAIRIVEEGYPPYERFTNGGRFALAPFSPQEACRVVTLINDLARGSVGGFISLYGLGGAVSELPPCETAFFYRGALNIITLSTDWEEPGAKRDNLDWFRPRYRLLQDMTCGSYVNFPNLENTEFMRAYYGGNAERLREVKACLDPENLFCFPQSIR</sequence>
<organism evidence="2">
    <name type="scientific">bioreactor metagenome</name>
    <dbReference type="NCBI Taxonomy" id="1076179"/>
    <lineage>
        <taxon>unclassified sequences</taxon>
        <taxon>metagenomes</taxon>
        <taxon>ecological metagenomes</taxon>
    </lineage>
</organism>
<evidence type="ECO:0000313" key="2">
    <source>
        <dbReference type="EMBL" id="MPM05107.1"/>
    </source>
</evidence>
<reference evidence="2" key="1">
    <citation type="submission" date="2019-08" db="EMBL/GenBank/DDBJ databases">
        <authorList>
            <person name="Kucharzyk K."/>
            <person name="Murdoch R.W."/>
            <person name="Higgins S."/>
            <person name="Loffler F."/>
        </authorList>
    </citation>
    <scope>NUCLEOTIDE SEQUENCE</scope>
</reference>
<proteinExistence type="predicted"/>
<keyword evidence="2" id="KW-0560">Oxidoreductase</keyword>
<evidence type="ECO:0000259" key="1">
    <source>
        <dbReference type="Pfam" id="PF08031"/>
    </source>
</evidence>
<gene>
    <name evidence="2" type="primary">yvdP_1</name>
    <name evidence="2" type="ORF">SDC9_51392</name>
</gene>
<dbReference type="InterPro" id="IPR012951">
    <property type="entry name" value="BBE"/>
</dbReference>
<dbReference type="AlphaFoldDB" id="A0A644WNA1"/>
<dbReference type="GO" id="GO:0050660">
    <property type="term" value="F:flavin adenine dinucleotide binding"/>
    <property type="evidence" value="ECO:0007669"/>
    <property type="project" value="InterPro"/>
</dbReference>
<dbReference type="Gene3D" id="3.40.462.20">
    <property type="match status" value="1"/>
</dbReference>
<dbReference type="EMBL" id="VSSQ01001101">
    <property type="protein sequence ID" value="MPM05107.1"/>
    <property type="molecule type" value="Genomic_DNA"/>
</dbReference>
<comment type="caution">
    <text evidence="2">The sequence shown here is derived from an EMBL/GenBank/DDBJ whole genome shotgun (WGS) entry which is preliminary data.</text>
</comment>
<dbReference type="GO" id="GO:0016491">
    <property type="term" value="F:oxidoreductase activity"/>
    <property type="evidence" value="ECO:0007669"/>
    <property type="project" value="UniProtKB-KW"/>
</dbReference>
<dbReference type="InterPro" id="IPR016169">
    <property type="entry name" value="FAD-bd_PCMH_sub2"/>
</dbReference>
<dbReference type="Pfam" id="PF08031">
    <property type="entry name" value="BBE"/>
    <property type="match status" value="1"/>
</dbReference>
<accession>A0A644WNA1</accession>